<dbReference type="Proteomes" id="UP001341840">
    <property type="component" value="Unassembled WGS sequence"/>
</dbReference>
<organism evidence="7 8">
    <name type="scientific">Stylosanthes scabra</name>
    <dbReference type="NCBI Taxonomy" id="79078"/>
    <lineage>
        <taxon>Eukaryota</taxon>
        <taxon>Viridiplantae</taxon>
        <taxon>Streptophyta</taxon>
        <taxon>Embryophyta</taxon>
        <taxon>Tracheophyta</taxon>
        <taxon>Spermatophyta</taxon>
        <taxon>Magnoliopsida</taxon>
        <taxon>eudicotyledons</taxon>
        <taxon>Gunneridae</taxon>
        <taxon>Pentapetalae</taxon>
        <taxon>rosids</taxon>
        <taxon>fabids</taxon>
        <taxon>Fabales</taxon>
        <taxon>Fabaceae</taxon>
        <taxon>Papilionoideae</taxon>
        <taxon>50 kb inversion clade</taxon>
        <taxon>dalbergioids sensu lato</taxon>
        <taxon>Dalbergieae</taxon>
        <taxon>Pterocarpus clade</taxon>
        <taxon>Stylosanthes</taxon>
    </lineage>
</organism>
<comment type="subcellular location">
    <subcellularLocation>
        <location evidence="1">Nucleus</location>
    </subcellularLocation>
</comment>
<comment type="caution">
    <text evidence="7">The sequence shown here is derived from an EMBL/GenBank/DDBJ whole genome shotgun (WGS) entry which is preliminary data.</text>
</comment>
<reference evidence="7 8" key="1">
    <citation type="journal article" date="2023" name="Plants (Basel)">
        <title>Bridging the Gap: Combining Genomics and Transcriptomics Approaches to Understand Stylosanthes scabra, an Orphan Legume from the Brazilian Caatinga.</title>
        <authorList>
            <person name="Ferreira-Neto J.R.C."/>
            <person name="da Silva M.D."/>
            <person name="Binneck E."/>
            <person name="de Melo N.F."/>
            <person name="da Silva R.H."/>
            <person name="de Melo A.L.T.M."/>
            <person name="Pandolfi V."/>
            <person name="Bustamante F.O."/>
            <person name="Brasileiro-Vidal A.C."/>
            <person name="Benko-Iseppon A.M."/>
        </authorList>
    </citation>
    <scope>NUCLEOTIDE SEQUENCE [LARGE SCALE GENOMIC DNA]</scope>
    <source>
        <tissue evidence="7">Leaves</tissue>
    </source>
</reference>
<keyword evidence="2" id="KW-0805">Transcription regulation</keyword>
<dbReference type="PANTHER" id="PTHR31541:SF25">
    <property type="entry name" value="GAMMA-GLIADIN B"/>
    <property type="match status" value="1"/>
</dbReference>
<feature type="region of interest" description="Disordered" evidence="6">
    <location>
        <begin position="13"/>
        <end position="38"/>
    </location>
</feature>
<dbReference type="Gene3D" id="2.40.330.10">
    <property type="entry name" value="DNA-binding pseudobarrel domain"/>
    <property type="match status" value="1"/>
</dbReference>
<dbReference type="SUPFAM" id="SSF101936">
    <property type="entry name" value="DNA-binding pseudobarrel domain"/>
    <property type="match status" value="1"/>
</dbReference>
<gene>
    <name evidence="7" type="ORF">PIB30_022213</name>
</gene>
<name>A0ABU6Y7G0_9FABA</name>
<evidence type="ECO:0000256" key="1">
    <source>
        <dbReference type="ARBA" id="ARBA00004123"/>
    </source>
</evidence>
<dbReference type="PANTHER" id="PTHR31541">
    <property type="entry name" value="B3 DOMAIN PLANT PROTEIN-RELATED"/>
    <property type="match status" value="1"/>
</dbReference>
<evidence type="ECO:0008006" key="9">
    <source>
        <dbReference type="Google" id="ProtNLM"/>
    </source>
</evidence>
<keyword evidence="3" id="KW-0238">DNA-binding</keyword>
<evidence type="ECO:0000313" key="8">
    <source>
        <dbReference type="Proteomes" id="UP001341840"/>
    </source>
</evidence>
<evidence type="ECO:0000313" key="7">
    <source>
        <dbReference type="EMBL" id="MED6205929.1"/>
    </source>
</evidence>
<dbReference type="InterPro" id="IPR015300">
    <property type="entry name" value="DNA-bd_pseudobarrel_sf"/>
</dbReference>
<dbReference type="EMBL" id="JASCZI010241730">
    <property type="protein sequence ID" value="MED6205929.1"/>
    <property type="molecule type" value="Genomic_DNA"/>
</dbReference>
<evidence type="ECO:0000256" key="5">
    <source>
        <dbReference type="ARBA" id="ARBA00023242"/>
    </source>
</evidence>
<dbReference type="InterPro" id="IPR003340">
    <property type="entry name" value="B3_DNA-bd"/>
</dbReference>
<dbReference type="Pfam" id="PF03754">
    <property type="entry name" value="At2g31720-like"/>
    <property type="match status" value="1"/>
</dbReference>
<accession>A0ABU6Y7G0</accession>
<keyword evidence="4" id="KW-0804">Transcription</keyword>
<feature type="region of interest" description="Disordered" evidence="6">
    <location>
        <begin position="51"/>
        <end position="71"/>
    </location>
</feature>
<keyword evidence="5" id="KW-0539">Nucleus</keyword>
<evidence type="ECO:0000256" key="3">
    <source>
        <dbReference type="ARBA" id="ARBA00023125"/>
    </source>
</evidence>
<dbReference type="InterPro" id="IPR005508">
    <property type="entry name" value="At2g31720-like"/>
</dbReference>
<evidence type="ECO:0000256" key="4">
    <source>
        <dbReference type="ARBA" id="ARBA00023163"/>
    </source>
</evidence>
<sequence>MARSRFTFPWFQCGRNSPSSSDENKLKEPLMDADNSTSEVLPLRKRKRANAFLESEGSGDGRTAPPNEENKTMKTTKIERSCSVQENNNHQHYFNEAEIEVAEILQNLNTSFLERLNLETSNSTVTSSPSNAPRVSLSPINRERRGAVNQRNPEPELPQNFKTVISDRGGSRISLVIEKTLCASDLNRQQNRLSMPSAQIKDREFVFPAELASLDNKGEIKVEVIQPSLEISELTLVKWFMPKDNGSVSTTYVLRSNWMDVAEANELQKYDVVQVWSFRVQEQLCMAIVKL</sequence>
<evidence type="ECO:0000256" key="2">
    <source>
        <dbReference type="ARBA" id="ARBA00023015"/>
    </source>
</evidence>
<proteinExistence type="predicted"/>
<dbReference type="CDD" id="cd10017">
    <property type="entry name" value="B3_DNA"/>
    <property type="match status" value="1"/>
</dbReference>
<keyword evidence="8" id="KW-1185">Reference proteome</keyword>
<protein>
    <recommendedName>
        <fullName evidence="9">B3 domain-containing protein</fullName>
    </recommendedName>
</protein>
<evidence type="ECO:0000256" key="6">
    <source>
        <dbReference type="SAM" id="MobiDB-lite"/>
    </source>
</evidence>